<feature type="transmembrane region" description="Helical" evidence="9">
    <location>
        <begin position="246"/>
        <end position="267"/>
    </location>
</feature>
<dbReference type="GO" id="GO:0050916">
    <property type="term" value="P:sensory perception of sweet taste"/>
    <property type="evidence" value="ECO:0007669"/>
    <property type="project" value="UniProtKB-ARBA"/>
</dbReference>
<keyword evidence="5 9" id="KW-1133">Transmembrane helix</keyword>
<name>A0A2H4ZBC4_ANOCN</name>
<keyword evidence="8" id="KW-0807">Transducer</keyword>
<evidence type="ECO:0000313" key="10">
    <source>
        <dbReference type="EMBL" id="AUF73052.1"/>
    </source>
</evidence>
<evidence type="ECO:0000256" key="5">
    <source>
        <dbReference type="ARBA" id="ARBA00022989"/>
    </source>
</evidence>
<organism evidence="10">
    <name type="scientific">Anoplophora chinensis</name>
    <name type="common">Citrus longhorn beetle</name>
    <dbReference type="NCBI Taxonomy" id="217632"/>
    <lineage>
        <taxon>Eukaryota</taxon>
        <taxon>Metazoa</taxon>
        <taxon>Ecdysozoa</taxon>
        <taxon>Arthropoda</taxon>
        <taxon>Hexapoda</taxon>
        <taxon>Insecta</taxon>
        <taxon>Pterygota</taxon>
        <taxon>Neoptera</taxon>
        <taxon>Endopterygota</taxon>
        <taxon>Coleoptera</taxon>
        <taxon>Polyphaga</taxon>
        <taxon>Cucujiformia</taxon>
        <taxon>Chrysomeloidea</taxon>
        <taxon>Cerambycidae</taxon>
        <taxon>Lamiinae</taxon>
        <taxon>Lamiini</taxon>
        <taxon>Anoplophora</taxon>
    </lineage>
</organism>
<sequence length="357" mass="41355">MALTKALSYGSVISQLIIPLYYCCTSLTTIAFIQIARNWGIFIDMLCKIEEELLIKYNNVTNLKRKLRNTAIALYLLGISEQCLATINFIFSYKCESNAYGWEQYFKKHFHYIFYFIPYHPVFGIFSLIICWLNLIIWNFGDIFIVSLSIIMAARFRQISDTLQLYLSTQGIASSRCSKHNCILKQENNAFFGEIREDYNKLALIIKKLNRLLSNLTVLCYAFNLHFILIQLFNSIREMEPYTERIYFFYSFGCVITRTIIVSIYAASVNEESKRFLPILNSAPSSFYCLEIQRLITQIHNDSSALTGRNFFTITRGSILNIAAAVITYELVLIQFNQNTVEFYKSANSTICFDAVH</sequence>
<evidence type="ECO:0000256" key="3">
    <source>
        <dbReference type="ARBA" id="ARBA00022475"/>
    </source>
</evidence>
<dbReference type="GO" id="GO:0007165">
    <property type="term" value="P:signal transduction"/>
    <property type="evidence" value="ECO:0007669"/>
    <property type="project" value="UniProtKB-KW"/>
</dbReference>
<dbReference type="PIRSF" id="PIRSF038981">
    <property type="entry name" value="GRP"/>
    <property type="match status" value="1"/>
</dbReference>
<keyword evidence="6 9" id="KW-0472">Membrane</keyword>
<keyword evidence="7 8" id="KW-0675">Receptor</keyword>
<feature type="transmembrane region" description="Helical" evidence="9">
    <location>
        <begin position="72"/>
        <end position="91"/>
    </location>
</feature>
<evidence type="ECO:0000256" key="2">
    <source>
        <dbReference type="ARBA" id="ARBA00005327"/>
    </source>
</evidence>
<comment type="subcellular location">
    <subcellularLocation>
        <location evidence="1">Cell membrane</location>
        <topology evidence="1">Multi-pass membrane protein</topology>
    </subcellularLocation>
</comment>
<dbReference type="PANTHER" id="PTHR21421:SF29">
    <property type="entry name" value="GUSTATORY RECEPTOR 5A FOR TREHALOSE-RELATED"/>
    <property type="match status" value="1"/>
</dbReference>
<accession>A0A2H4ZBC4</accession>
<evidence type="ECO:0000256" key="4">
    <source>
        <dbReference type="ARBA" id="ARBA00022692"/>
    </source>
</evidence>
<feature type="transmembrane region" description="Helical" evidence="9">
    <location>
        <begin position="212"/>
        <end position="234"/>
    </location>
</feature>
<feature type="transmembrane region" description="Helical" evidence="9">
    <location>
        <begin position="112"/>
        <end position="130"/>
    </location>
</feature>
<evidence type="ECO:0000256" key="8">
    <source>
        <dbReference type="PIRNR" id="PIRNR038981"/>
    </source>
</evidence>
<evidence type="ECO:0000256" key="9">
    <source>
        <dbReference type="SAM" id="Phobius"/>
    </source>
</evidence>
<evidence type="ECO:0000256" key="7">
    <source>
        <dbReference type="ARBA" id="ARBA00023170"/>
    </source>
</evidence>
<comment type="function">
    <text evidence="8">Plays a role in the sugar gustatory response.</text>
</comment>
<keyword evidence="3" id="KW-1003">Cell membrane</keyword>
<evidence type="ECO:0000256" key="6">
    <source>
        <dbReference type="ARBA" id="ARBA00023136"/>
    </source>
</evidence>
<dbReference type="EMBL" id="MF975476">
    <property type="protein sequence ID" value="AUF73052.1"/>
    <property type="molecule type" value="mRNA"/>
</dbReference>
<dbReference type="InterPro" id="IPR009318">
    <property type="entry name" value="Gustatory_rcpt"/>
</dbReference>
<dbReference type="PANTHER" id="PTHR21421">
    <property type="entry name" value="GUSTATORY RECEPTOR"/>
    <property type="match status" value="1"/>
</dbReference>
<proteinExistence type="evidence at transcript level"/>
<dbReference type="AlphaFoldDB" id="A0A2H4ZBC4"/>
<feature type="transmembrane region" description="Helical" evidence="9">
    <location>
        <begin position="136"/>
        <end position="156"/>
    </location>
</feature>
<keyword evidence="4 9" id="KW-0812">Transmembrane</keyword>
<dbReference type="Pfam" id="PF06151">
    <property type="entry name" value="Trehalose_recp"/>
    <property type="match status" value="1"/>
</dbReference>
<dbReference type="GO" id="GO:0008527">
    <property type="term" value="F:taste receptor activity"/>
    <property type="evidence" value="ECO:0007669"/>
    <property type="project" value="InterPro"/>
</dbReference>
<protein>
    <recommendedName>
        <fullName evidence="8">Gustatory receptor</fullName>
    </recommendedName>
</protein>
<evidence type="ECO:0000256" key="1">
    <source>
        <dbReference type="ARBA" id="ARBA00004651"/>
    </source>
</evidence>
<feature type="transmembrane region" description="Helical" evidence="9">
    <location>
        <begin position="12"/>
        <end position="36"/>
    </location>
</feature>
<dbReference type="GO" id="GO:0005886">
    <property type="term" value="C:plasma membrane"/>
    <property type="evidence" value="ECO:0007669"/>
    <property type="project" value="UniProtKB-SubCell"/>
</dbReference>
<reference evidence="10" key="1">
    <citation type="journal article" date="2017" name="Sci. Rep.">
        <title>Antennal transcriptome analysis and expression profiles of olfactory genes in Anoplophora chinensis.</title>
        <authorList>
            <person name="Wang J."/>
            <person name="Hu P."/>
            <person name="Gao P."/>
            <person name="Tao J."/>
            <person name="Luo Y."/>
        </authorList>
    </citation>
    <scope>NUCLEOTIDE SEQUENCE</scope>
</reference>
<comment type="similarity">
    <text evidence="2">Belongs to the insect chemoreceptor superfamily. Gustatory receptor (GR) family. Gr5a subfamily.</text>
</comment>